<dbReference type="Gene3D" id="1.10.1200.10">
    <property type="entry name" value="ACP-like"/>
    <property type="match status" value="1"/>
</dbReference>
<reference evidence="2 3" key="1">
    <citation type="journal article" date="2013" name="Genome Biol.">
        <title>Comparative genomics of the core and accessory genomes of 48 Sinorhizobium strains comprising five genospecies.</title>
        <authorList>
            <person name="Sugawara M."/>
            <person name="Epstein B."/>
            <person name="Badgley B.D."/>
            <person name="Unno T."/>
            <person name="Xu L."/>
            <person name="Reese J."/>
            <person name="Gyaneshwar P."/>
            <person name="Denny R."/>
            <person name="Mudge J."/>
            <person name="Bharti A.K."/>
            <person name="Farmer A.D."/>
            <person name="May G.D."/>
            <person name="Woodward J.E."/>
            <person name="Medigue C."/>
            <person name="Vallenet D."/>
            <person name="Lajus A."/>
            <person name="Rouy Z."/>
            <person name="Martinez-Vaz B."/>
            <person name="Tiffin P."/>
            <person name="Young N.D."/>
            <person name="Sadowsky M.J."/>
        </authorList>
    </citation>
    <scope>NUCLEOTIDE SEQUENCE [LARGE SCALE GENOMIC DNA]</scope>
    <source>
        <strain evidence="2 3">N6B1</strain>
    </source>
</reference>
<feature type="domain" description="Carrier" evidence="1">
    <location>
        <begin position="5"/>
        <end position="85"/>
    </location>
</feature>
<dbReference type="RefSeq" id="WP_013850929.1">
    <property type="nucleotide sequence ID" value="NZ_CP021820.1"/>
</dbReference>
<name>A0AAW9TJC8_RHIML</name>
<dbReference type="AlphaFoldDB" id="A0AAW9TJC8"/>
<dbReference type="PROSITE" id="PS50075">
    <property type="entry name" value="CARRIER"/>
    <property type="match status" value="1"/>
</dbReference>
<comment type="caution">
    <text evidence="2">The sequence shown here is derived from an EMBL/GenBank/DDBJ whole genome shotgun (WGS) entry which is preliminary data.</text>
</comment>
<evidence type="ECO:0000259" key="1">
    <source>
        <dbReference type="PROSITE" id="PS50075"/>
    </source>
</evidence>
<evidence type="ECO:0000313" key="2">
    <source>
        <dbReference type="EMBL" id="MQW31983.1"/>
    </source>
</evidence>
<dbReference type="SUPFAM" id="SSF47336">
    <property type="entry name" value="ACP-like"/>
    <property type="match status" value="1"/>
</dbReference>
<dbReference type="EMBL" id="WISR01000042">
    <property type="protein sequence ID" value="MQW31983.1"/>
    <property type="molecule type" value="Genomic_DNA"/>
</dbReference>
<dbReference type="InterPro" id="IPR036736">
    <property type="entry name" value="ACP-like_sf"/>
</dbReference>
<dbReference type="Pfam" id="PF00550">
    <property type="entry name" value="PP-binding"/>
    <property type="match status" value="1"/>
</dbReference>
<accession>A0AAW9TJC8</accession>
<gene>
    <name evidence="2" type="ORF">GHK53_03750</name>
</gene>
<protein>
    <submittedName>
        <fullName evidence="2">Acyl carrier protein</fullName>
    </submittedName>
</protein>
<proteinExistence type="predicted"/>
<dbReference type="InterPro" id="IPR009081">
    <property type="entry name" value="PP-bd_ACP"/>
</dbReference>
<sequence length="87" mass="9502">MNSSTSTLDEVKDIIIQTLGIEDASRIAYASTPLFGSIPELDSFAVLNLAMAIESRFGFEIDDSEFTAEVFETVGSLAGYVDCNRRQ</sequence>
<evidence type="ECO:0000313" key="3">
    <source>
        <dbReference type="Proteomes" id="UP000429484"/>
    </source>
</evidence>
<organism evidence="2 3">
    <name type="scientific">Rhizobium meliloti</name>
    <name type="common">Ensifer meliloti</name>
    <name type="synonym">Sinorhizobium meliloti</name>
    <dbReference type="NCBI Taxonomy" id="382"/>
    <lineage>
        <taxon>Bacteria</taxon>
        <taxon>Pseudomonadati</taxon>
        <taxon>Pseudomonadota</taxon>
        <taxon>Alphaproteobacteria</taxon>
        <taxon>Hyphomicrobiales</taxon>
        <taxon>Rhizobiaceae</taxon>
        <taxon>Sinorhizobium/Ensifer group</taxon>
        <taxon>Sinorhizobium</taxon>
    </lineage>
</organism>
<dbReference type="Proteomes" id="UP000429484">
    <property type="component" value="Unassembled WGS sequence"/>
</dbReference>